<evidence type="ECO:0000313" key="2">
    <source>
        <dbReference type="EMBL" id="CQR50921.1"/>
    </source>
</evidence>
<reference evidence="3" key="1">
    <citation type="submission" date="2015-03" db="EMBL/GenBank/DDBJ databases">
        <authorList>
            <person name="Urmite Genomes"/>
        </authorList>
    </citation>
    <scope>NUCLEOTIDE SEQUENCE [LARGE SCALE GENOMIC DNA]</scope>
    <source>
        <strain evidence="3">Arc-Hr</strain>
    </source>
</reference>
<evidence type="ECO:0000313" key="3">
    <source>
        <dbReference type="Proteomes" id="UP000198902"/>
    </source>
</evidence>
<accession>A0A0D6JSN9</accession>
<dbReference type="SMART" id="SM00849">
    <property type="entry name" value="Lactamase_B"/>
    <property type="match status" value="1"/>
</dbReference>
<dbReference type="Pfam" id="PF00753">
    <property type="entry name" value="Lactamase_B"/>
    <property type="match status" value="1"/>
</dbReference>
<dbReference type="AlphaFoldDB" id="A0A0D6JSN9"/>
<dbReference type="OrthoDB" id="197151at2157"/>
<keyword evidence="2" id="KW-0378">Hydrolase</keyword>
<gene>
    <name evidence="2" type="primary">gloB_4</name>
    <name evidence="2" type="ORF">BN996_02406</name>
</gene>
<dbReference type="EMBL" id="CSTE01000002">
    <property type="protein sequence ID" value="CQR50921.1"/>
    <property type="molecule type" value="Genomic_DNA"/>
</dbReference>
<organism evidence="2 3">
    <name type="scientific">Haloferax massiliensis</name>
    <dbReference type="NCBI Taxonomy" id="1476858"/>
    <lineage>
        <taxon>Archaea</taxon>
        <taxon>Methanobacteriati</taxon>
        <taxon>Methanobacteriota</taxon>
        <taxon>Stenosarchaea group</taxon>
        <taxon>Halobacteria</taxon>
        <taxon>Halobacteriales</taxon>
        <taxon>Haloferacaceae</taxon>
        <taxon>Haloferax</taxon>
    </lineage>
</organism>
<dbReference type="InterPro" id="IPR036866">
    <property type="entry name" value="RibonucZ/Hydroxyglut_hydro"/>
</dbReference>
<dbReference type="InterPro" id="IPR001279">
    <property type="entry name" value="Metallo-B-lactamas"/>
</dbReference>
<feature type="domain" description="Metallo-beta-lactamase" evidence="1">
    <location>
        <begin position="17"/>
        <end position="190"/>
    </location>
</feature>
<dbReference type="SUPFAM" id="SSF56281">
    <property type="entry name" value="Metallo-hydrolase/oxidoreductase"/>
    <property type="match status" value="1"/>
</dbReference>
<keyword evidence="3" id="KW-1185">Reference proteome</keyword>
<dbReference type="RefSeq" id="WP_042662955.1">
    <property type="nucleotide sequence ID" value="NZ_CABLRR010000002.1"/>
</dbReference>
<dbReference type="GO" id="GO:0016787">
    <property type="term" value="F:hydrolase activity"/>
    <property type="evidence" value="ECO:0007669"/>
    <property type="project" value="UniProtKB-KW"/>
</dbReference>
<dbReference type="Gene3D" id="3.60.15.10">
    <property type="entry name" value="Ribonuclease Z/Hydroxyacylglutathione hydrolase-like"/>
    <property type="match status" value="1"/>
</dbReference>
<dbReference type="Proteomes" id="UP000198902">
    <property type="component" value="Unassembled WGS sequence"/>
</dbReference>
<protein>
    <submittedName>
        <fullName evidence="2">Hydroxyacylglutathione hydrolase</fullName>
    </submittedName>
</protein>
<name>A0A0D6JSN9_9EURY</name>
<proteinExistence type="predicted"/>
<evidence type="ECO:0000259" key="1">
    <source>
        <dbReference type="SMART" id="SM00849"/>
    </source>
</evidence>
<sequence>MTVTAVADGVYTIQFDHVRVFVIEDRPTGTTTLVDAAFPDDAEELVSALDSEFGGVDRLVVTHGDEGHFGGTPAVLDAFDPELLVPGGAKGFYDALDVEADRHFRHDDALDGGIRIVQVPGHTVANSGLLLEDDGVFIAGDVVEGSDRRGLPPGYLVPPAAQFNDLSHEEAERNLVKLFDYDIETVLVSHGTHVEEDPLGKLDDWLIDRQWTLSY</sequence>